<dbReference type="AlphaFoldDB" id="A0A0V0QYJ6"/>
<comment type="caution">
    <text evidence="3">The sequence shown here is derived from an EMBL/GenBank/DDBJ whole genome shotgun (WGS) entry which is preliminary data.</text>
</comment>
<dbReference type="PANTHER" id="PTHR12356:SF18">
    <property type="entry name" value="NUDC DOMAIN-CONTAINING PROTEIN 2"/>
    <property type="match status" value="1"/>
</dbReference>
<evidence type="ECO:0000259" key="2">
    <source>
        <dbReference type="PROSITE" id="PS51203"/>
    </source>
</evidence>
<dbReference type="PANTHER" id="PTHR12356">
    <property type="entry name" value="NUCLEAR MOVEMENT PROTEIN NUDC"/>
    <property type="match status" value="1"/>
</dbReference>
<dbReference type="Proteomes" id="UP000054937">
    <property type="component" value="Unassembled WGS sequence"/>
</dbReference>
<gene>
    <name evidence="3" type="ORF">PPERSA_06954</name>
</gene>
<dbReference type="InParanoid" id="A0A0V0QYJ6"/>
<dbReference type="PROSITE" id="PS51203">
    <property type="entry name" value="CS"/>
    <property type="match status" value="1"/>
</dbReference>
<dbReference type="OrthoDB" id="515366at2759"/>
<dbReference type="OMA" id="RDVECSL"/>
<accession>A0A0V0QYJ6</accession>
<sequence>MQTPEQQKKIEELSKQRQKFTYQGRTVYEWDQTLDDVNIYIDPPKCVLKKYEDEVRKQLKPGQQLPKLDIKIQPNHISIGIKGNPPFINEDLAGTCDSDESYWCIEDDELHIILQKAFKGQVWQSALKGHQGLDPLTQSQIQKNLLLERFQQENPGFDFSQAEVNGQAPDPRTFMGGIKHE</sequence>
<dbReference type="InterPro" id="IPR037898">
    <property type="entry name" value="NudC_fam"/>
</dbReference>
<dbReference type="EMBL" id="LDAU01000084">
    <property type="protein sequence ID" value="KRX07339.1"/>
    <property type="molecule type" value="Genomic_DNA"/>
</dbReference>
<dbReference type="Gene3D" id="1.20.5.740">
    <property type="entry name" value="Single helix bin"/>
    <property type="match status" value="1"/>
</dbReference>
<protein>
    <submittedName>
        <fullName evidence="3">HSP20-like chaperone</fullName>
    </submittedName>
</protein>
<dbReference type="GO" id="GO:0006457">
    <property type="term" value="P:protein folding"/>
    <property type="evidence" value="ECO:0007669"/>
    <property type="project" value="TreeGrafter"/>
</dbReference>
<dbReference type="Gene3D" id="2.60.40.790">
    <property type="match status" value="1"/>
</dbReference>
<evidence type="ECO:0000313" key="3">
    <source>
        <dbReference type="EMBL" id="KRX07339.1"/>
    </source>
</evidence>
<evidence type="ECO:0000256" key="1">
    <source>
        <dbReference type="SAM" id="MobiDB-lite"/>
    </source>
</evidence>
<dbReference type="InterPro" id="IPR008978">
    <property type="entry name" value="HSP20-like_chaperone"/>
</dbReference>
<feature type="region of interest" description="Disordered" evidence="1">
    <location>
        <begin position="161"/>
        <end position="181"/>
    </location>
</feature>
<organism evidence="3 4">
    <name type="scientific">Pseudocohnilembus persalinus</name>
    <name type="common">Ciliate</name>
    <dbReference type="NCBI Taxonomy" id="266149"/>
    <lineage>
        <taxon>Eukaryota</taxon>
        <taxon>Sar</taxon>
        <taxon>Alveolata</taxon>
        <taxon>Ciliophora</taxon>
        <taxon>Intramacronucleata</taxon>
        <taxon>Oligohymenophorea</taxon>
        <taxon>Scuticociliatia</taxon>
        <taxon>Philasterida</taxon>
        <taxon>Pseudocohnilembidae</taxon>
        <taxon>Pseudocohnilembus</taxon>
    </lineage>
</organism>
<name>A0A0V0QYJ6_PSEPJ</name>
<dbReference type="Pfam" id="PF04969">
    <property type="entry name" value="CS"/>
    <property type="match status" value="1"/>
</dbReference>
<keyword evidence="4" id="KW-1185">Reference proteome</keyword>
<dbReference type="GO" id="GO:0005737">
    <property type="term" value="C:cytoplasm"/>
    <property type="evidence" value="ECO:0007669"/>
    <property type="project" value="TreeGrafter"/>
</dbReference>
<reference evidence="3 4" key="1">
    <citation type="journal article" date="2015" name="Sci. Rep.">
        <title>Genome of the facultative scuticociliatosis pathogen Pseudocohnilembus persalinus provides insight into its virulence through horizontal gene transfer.</title>
        <authorList>
            <person name="Xiong J."/>
            <person name="Wang G."/>
            <person name="Cheng J."/>
            <person name="Tian M."/>
            <person name="Pan X."/>
            <person name="Warren A."/>
            <person name="Jiang C."/>
            <person name="Yuan D."/>
            <person name="Miao W."/>
        </authorList>
    </citation>
    <scope>NUCLEOTIDE SEQUENCE [LARGE SCALE GENOMIC DNA]</scope>
    <source>
        <strain evidence="3">36N120E</strain>
    </source>
</reference>
<dbReference type="FunCoup" id="A0A0V0QYJ6">
    <property type="interactions" value="386"/>
</dbReference>
<dbReference type="FunFam" id="2.60.40.790:FF:000037">
    <property type="entry name" value="NudC domain-containing protein 2"/>
    <property type="match status" value="1"/>
</dbReference>
<dbReference type="CDD" id="cd06467">
    <property type="entry name" value="p23_NUDC_like"/>
    <property type="match status" value="1"/>
</dbReference>
<proteinExistence type="predicted"/>
<evidence type="ECO:0000313" key="4">
    <source>
        <dbReference type="Proteomes" id="UP000054937"/>
    </source>
</evidence>
<dbReference type="SUPFAM" id="SSF49764">
    <property type="entry name" value="HSP20-like chaperones"/>
    <property type="match status" value="1"/>
</dbReference>
<dbReference type="GO" id="GO:0051082">
    <property type="term" value="F:unfolded protein binding"/>
    <property type="evidence" value="ECO:0007669"/>
    <property type="project" value="TreeGrafter"/>
</dbReference>
<feature type="domain" description="CS" evidence="2">
    <location>
        <begin position="23"/>
        <end position="127"/>
    </location>
</feature>
<dbReference type="InterPro" id="IPR007052">
    <property type="entry name" value="CS_dom"/>
</dbReference>